<evidence type="ECO:0000313" key="1">
    <source>
        <dbReference type="EMBL" id="KAK3065403.1"/>
    </source>
</evidence>
<keyword evidence="2" id="KW-1185">Reference proteome</keyword>
<dbReference type="Proteomes" id="UP001186974">
    <property type="component" value="Unassembled WGS sequence"/>
</dbReference>
<proteinExistence type="predicted"/>
<sequence length="564" mass="60521">MPTSTVTKPALPPVVMESITQQIGNTPMVRLNRIPQSLGIEATVYAKLEMFNAGGSVKDRIALRMVEEAERQGRIKPGDTLIEPTSGNTGIGLALVGAVKGYKTIITLPEKMSPEKVSVLRALGAEIIRTPTAAAWDSPESHIGVARRLQKEIPNAHILDQYGNPDNPLAHEHGTAEEIWEQTKGNITMLVAGAGTGGTITGIARGLRKHNKDIKIVAADPNGSILALPVSLNDSHANESYKVEGIGYDFIPDVLDQQAVDKWYKTDDRTAFQYARQLIAEEGILCGGSSGSALAAAVKAIKEMDLKKDDVVVVILPDSIRSYLSKFVDDDWLVANDLLPPTPPESPEPEPAPLPPHTIKPLTDPFEGATIAALRLKPVTTITSDSACADAIETMRDKGFDQLPVSSPKGSRLVGLVTLGNLLSYMASNRVSPTSPVSEVMFDFSKLHDITTDPTDIGAVASASAKANGQESQSLNNSTNGAKENVKMSSETPSHPKRRGFVEITKATPLSKLNRFFEWNSAAVVTERDEKGSMKAVGVVTKVDLLSWLVRVKKQSQTNGLGCS</sequence>
<evidence type="ECO:0000313" key="2">
    <source>
        <dbReference type="Proteomes" id="UP001186974"/>
    </source>
</evidence>
<organism evidence="1 2">
    <name type="scientific">Coniosporium uncinatum</name>
    <dbReference type="NCBI Taxonomy" id="93489"/>
    <lineage>
        <taxon>Eukaryota</taxon>
        <taxon>Fungi</taxon>
        <taxon>Dikarya</taxon>
        <taxon>Ascomycota</taxon>
        <taxon>Pezizomycotina</taxon>
        <taxon>Dothideomycetes</taxon>
        <taxon>Dothideomycetes incertae sedis</taxon>
        <taxon>Coniosporium</taxon>
    </lineage>
</organism>
<comment type="caution">
    <text evidence="1">The sequence shown here is derived from an EMBL/GenBank/DDBJ whole genome shotgun (WGS) entry which is preliminary data.</text>
</comment>
<gene>
    <name evidence="1" type="ORF">LTS18_009246</name>
</gene>
<reference evidence="1" key="1">
    <citation type="submission" date="2024-09" db="EMBL/GenBank/DDBJ databases">
        <title>Black Yeasts Isolated from many extreme environments.</title>
        <authorList>
            <person name="Coleine C."/>
            <person name="Stajich J.E."/>
            <person name="Selbmann L."/>
        </authorList>
    </citation>
    <scope>NUCLEOTIDE SEQUENCE</scope>
    <source>
        <strain evidence="1">CCFEE 5737</strain>
    </source>
</reference>
<accession>A0ACC3DDF5</accession>
<name>A0ACC3DDF5_9PEZI</name>
<dbReference type="EMBL" id="JAWDJW010006336">
    <property type="protein sequence ID" value="KAK3065403.1"/>
    <property type="molecule type" value="Genomic_DNA"/>
</dbReference>
<protein>
    <submittedName>
        <fullName evidence="1">Uncharacterized protein</fullName>
    </submittedName>
</protein>